<dbReference type="EMBL" id="LAVV01006389">
    <property type="protein sequence ID" value="KNZ60202.1"/>
    <property type="molecule type" value="Genomic_DNA"/>
</dbReference>
<keyword evidence="3" id="KW-1185">Reference proteome</keyword>
<dbReference type="VEuPathDB" id="FungiDB:VP01_1597g4"/>
<sequence>MSSSHFWGPTISSCGSSSKVDSHPASWTSLFAGQDGWWMDAQDGTRRMEQLFNSMNDTTLGPFRLVIKTLSAQRNTVLRQWSSSSNCQNSFPQLLKPSPTPSSPNTLCSPINQTSFTGQEYSRKLVAQGSTMLTSVLKSLVRDHQDLPNVHLMYQSQQKKFQTVSCATHMNIWFSFMSFNIDPAPTAGIAAHLKDLYTNLKSINFSMFSNTFLGFVLQATIISSDAGFKASTTKNQPLSPFSSCLISVISNMCFNPLFLQLQPKIRQHIPFSCKSPKKV</sequence>
<gene>
    <name evidence="2" type="ORF">VP01_1597g4</name>
</gene>
<evidence type="ECO:0000313" key="2">
    <source>
        <dbReference type="EMBL" id="KNZ60202.1"/>
    </source>
</evidence>
<name>A0A0L6VHZ7_9BASI</name>
<dbReference type="AlphaFoldDB" id="A0A0L6VHZ7"/>
<protein>
    <submittedName>
        <fullName evidence="2">Uncharacterized protein</fullName>
    </submittedName>
</protein>
<dbReference type="Proteomes" id="UP000037035">
    <property type="component" value="Unassembled WGS sequence"/>
</dbReference>
<feature type="region of interest" description="Disordered" evidence="1">
    <location>
        <begin position="1"/>
        <end position="20"/>
    </location>
</feature>
<reference evidence="2 3" key="1">
    <citation type="submission" date="2015-08" db="EMBL/GenBank/DDBJ databases">
        <title>Next Generation Sequencing and Analysis of the Genome of Puccinia sorghi L Schw, the Causal Agent of Maize Common Rust.</title>
        <authorList>
            <person name="Rochi L."/>
            <person name="Burguener G."/>
            <person name="Darino M."/>
            <person name="Turjanski A."/>
            <person name="Kreff E."/>
            <person name="Dieguez M.J."/>
            <person name="Sacco F."/>
        </authorList>
    </citation>
    <scope>NUCLEOTIDE SEQUENCE [LARGE SCALE GENOMIC DNA]</scope>
    <source>
        <strain evidence="2 3">RO10H11247</strain>
    </source>
</reference>
<evidence type="ECO:0000313" key="3">
    <source>
        <dbReference type="Proteomes" id="UP000037035"/>
    </source>
</evidence>
<dbReference type="OrthoDB" id="2516498at2759"/>
<evidence type="ECO:0000256" key="1">
    <source>
        <dbReference type="SAM" id="MobiDB-lite"/>
    </source>
</evidence>
<organism evidence="2 3">
    <name type="scientific">Puccinia sorghi</name>
    <dbReference type="NCBI Taxonomy" id="27349"/>
    <lineage>
        <taxon>Eukaryota</taxon>
        <taxon>Fungi</taxon>
        <taxon>Dikarya</taxon>
        <taxon>Basidiomycota</taxon>
        <taxon>Pucciniomycotina</taxon>
        <taxon>Pucciniomycetes</taxon>
        <taxon>Pucciniales</taxon>
        <taxon>Pucciniaceae</taxon>
        <taxon>Puccinia</taxon>
    </lineage>
</organism>
<comment type="caution">
    <text evidence="2">The sequence shown here is derived from an EMBL/GenBank/DDBJ whole genome shotgun (WGS) entry which is preliminary data.</text>
</comment>
<proteinExistence type="predicted"/>
<accession>A0A0L6VHZ7</accession>